<keyword evidence="2" id="KW-1185">Reference proteome</keyword>
<dbReference type="RefSeq" id="WP_209268031.1">
    <property type="nucleotide sequence ID" value="NZ_JAFFZN010000032.1"/>
</dbReference>
<dbReference type="EMBL" id="JAFFZN010000032">
    <property type="protein sequence ID" value="MBO8189264.1"/>
    <property type="molecule type" value="Genomic_DNA"/>
</dbReference>
<reference evidence="1 2" key="1">
    <citation type="submission" date="2021-02" db="EMBL/GenBank/DDBJ databases">
        <title>Streptomyces spirodelae sp. nov., isolated from duckweed.</title>
        <authorList>
            <person name="Saimee Y."/>
            <person name="Duangmal K."/>
        </authorList>
    </citation>
    <scope>NUCLEOTIDE SEQUENCE [LARGE SCALE GENOMIC DNA]</scope>
    <source>
        <strain evidence="1 2">DW4-2</strain>
    </source>
</reference>
<dbReference type="Proteomes" id="UP001518976">
    <property type="component" value="Unassembled WGS sequence"/>
</dbReference>
<comment type="caution">
    <text evidence="1">The sequence shown here is derived from an EMBL/GenBank/DDBJ whole genome shotgun (WGS) entry which is preliminary data.</text>
</comment>
<accession>A0ABS3X1R5</accession>
<evidence type="ECO:0000313" key="2">
    <source>
        <dbReference type="Proteomes" id="UP001518976"/>
    </source>
</evidence>
<sequence length="54" mass="5785">MTPLRLFWLAPASTLKEASQTPDPSQVAKHCLAAARHFTRAVTPASIDTGPEPV</sequence>
<organism evidence="1 2">
    <name type="scientific">Streptomyces spirodelae</name>
    <dbReference type="NCBI Taxonomy" id="2812904"/>
    <lineage>
        <taxon>Bacteria</taxon>
        <taxon>Bacillati</taxon>
        <taxon>Actinomycetota</taxon>
        <taxon>Actinomycetes</taxon>
        <taxon>Kitasatosporales</taxon>
        <taxon>Streptomycetaceae</taxon>
        <taxon>Streptomyces</taxon>
    </lineage>
</organism>
<gene>
    <name evidence="1" type="ORF">JW592_27995</name>
</gene>
<evidence type="ECO:0000313" key="1">
    <source>
        <dbReference type="EMBL" id="MBO8189264.1"/>
    </source>
</evidence>
<name>A0ABS3X1R5_9ACTN</name>
<protein>
    <submittedName>
        <fullName evidence="1">Uncharacterized protein</fullName>
    </submittedName>
</protein>
<proteinExistence type="predicted"/>